<organism evidence="1 2">
    <name type="scientific">Micromonospora kangleipakensis</name>
    <dbReference type="NCBI Taxonomy" id="1077942"/>
    <lineage>
        <taxon>Bacteria</taxon>
        <taxon>Bacillati</taxon>
        <taxon>Actinomycetota</taxon>
        <taxon>Actinomycetes</taxon>
        <taxon>Micromonosporales</taxon>
        <taxon>Micromonosporaceae</taxon>
        <taxon>Micromonospora</taxon>
    </lineage>
</organism>
<protein>
    <submittedName>
        <fullName evidence="1">Uncharacterized protein</fullName>
    </submittedName>
</protein>
<dbReference type="Proteomes" id="UP000294114">
    <property type="component" value="Unassembled WGS sequence"/>
</dbReference>
<gene>
    <name evidence="1" type="ORF">EV384_3050</name>
</gene>
<proteinExistence type="predicted"/>
<dbReference type="EMBL" id="SHLD01000001">
    <property type="protein sequence ID" value="RZU74577.1"/>
    <property type="molecule type" value="Genomic_DNA"/>
</dbReference>
<accession>A0A4Q8B9Y7</accession>
<evidence type="ECO:0000313" key="2">
    <source>
        <dbReference type="Proteomes" id="UP000294114"/>
    </source>
</evidence>
<keyword evidence="2" id="KW-1185">Reference proteome</keyword>
<reference evidence="1 2" key="1">
    <citation type="submission" date="2019-02" db="EMBL/GenBank/DDBJ databases">
        <title>Sequencing the genomes of 1000 actinobacteria strains.</title>
        <authorList>
            <person name="Klenk H.-P."/>
        </authorList>
    </citation>
    <scope>NUCLEOTIDE SEQUENCE [LARGE SCALE GENOMIC DNA]</scope>
    <source>
        <strain evidence="1 2">DSM 45612</strain>
    </source>
</reference>
<name>A0A4Q8B9Y7_9ACTN</name>
<dbReference type="AlphaFoldDB" id="A0A4Q8B9Y7"/>
<evidence type="ECO:0000313" key="1">
    <source>
        <dbReference type="EMBL" id="RZU74577.1"/>
    </source>
</evidence>
<sequence length="39" mass="4464">MSRIRLGLMFRASREVAEVVRTILDRAMPRGAELYAART</sequence>
<comment type="caution">
    <text evidence="1">The sequence shown here is derived from an EMBL/GenBank/DDBJ whole genome shotgun (WGS) entry which is preliminary data.</text>
</comment>